<dbReference type="PROSITE" id="PS50297">
    <property type="entry name" value="ANK_REP_REGION"/>
    <property type="match status" value="4"/>
</dbReference>
<reference evidence="5" key="4">
    <citation type="submission" date="2025-09" db="UniProtKB">
        <authorList>
            <consortium name="Ensembl"/>
        </authorList>
    </citation>
    <scope>IDENTIFICATION</scope>
</reference>
<dbReference type="OMA" id="PMAMANR"/>
<feature type="repeat" description="ANK" evidence="3">
    <location>
        <begin position="32"/>
        <end position="58"/>
    </location>
</feature>
<dbReference type="Proteomes" id="UP000007267">
    <property type="component" value="Unassembled WGS sequence"/>
</dbReference>
<dbReference type="GO" id="GO:0030330">
    <property type="term" value="P:DNA damage response, signal transduction by p53 class mediator"/>
    <property type="evidence" value="ECO:0007669"/>
    <property type="project" value="Ensembl"/>
</dbReference>
<dbReference type="SUPFAM" id="SSF48403">
    <property type="entry name" value="Ankyrin repeat"/>
    <property type="match status" value="1"/>
</dbReference>
<dbReference type="PANTHER" id="PTHR46680:SF2">
    <property type="entry name" value="NF-KAPPA-B INHIBITOR ZETA"/>
    <property type="match status" value="1"/>
</dbReference>
<dbReference type="InterPro" id="IPR036770">
    <property type="entry name" value="Ankyrin_rpt-contain_sf"/>
</dbReference>
<dbReference type="PANTHER" id="PTHR46680">
    <property type="entry name" value="NF-KAPPA-B INHIBITOR ALPHA"/>
    <property type="match status" value="1"/>
</dbReference>
<dbReference type="PRINTS" id="PR01415">
    <property type="entry name" value="ANKYRIN"/>
</dbReference>
<name>K7GHG5_PELSI</name>
<dbReference type="InterPro" id="IPR051070">
    <property type="entry name" value="NF-kappa-B_inhibitor"/>
</dbReference>
<dbReference type="GO" id="GO:0043066">
    <property type="term" value="P:negative regulation of apoptotic process"/>
    <property type="evidence" value="ECO:0007669"/>
    <property type="project" value="Ensembl"/>
</dbReference>
<sequence length="235" mass="24197">QTPLHLAVITTQPALVKLLLSHGASPMALDRHGQTSVHLACEHGSPRCLRELLEGGSDRPDLEARNYEGLTPLHVAVATSNPDTLLLLLEHGAADIDAVGLSLGRSPLLHAVENSRLDMVELLIQSGASVNAQSYAGCTALHVASGRGLLGALVIDILRVAGKAPPRHPALAAPLAPARPPLVIDILRGKASRPHPASTSSREGASPAPSSGSSPGACPTPTGECQRPTLPTAPE</sequence>
<dbReference type="InterPro" id="IPR002110">
    <property type="entry name" value="Ankyrin_rpt"/>
</dbReference>
<feature type="repeat" description="ANK" evidence="3">
    <location>
        <begin position="103"/>
        <end position="135"/>
    </location>
</feature>
<dbReference type="GO" id="GO:0045727">
    <property type="term" value="P:positive regulation of translation"/>
    <property type="evidence" value="ECO:0007669"/>
    <property type="project" value="Ensembl"/>
</dbReference>
<protein>
    <submittedName>
        <fullName evidence="5">BCL3 transcription coactivator</fullName>
    </submittedName>
</protein>
<dbReference type="GO" id="GO:0009615">
    <property type="term" value="P:response to virus"/>
    <property type="evidence" value="ECO:0007669"/>
    <property type="project" value="Ensembl"/>
</dbReference>
<reference evidence="6" key="1">
    <citation type="submission" date="2011-10" db="EMBL/GenBank/DDBJ databases">
        <authorList>
            <consortium name="Soft-shell Turtle Genome Consortium"/>
        </authorList>
    </citation>
    <scope>NUCLEOTIDE SEQUENCE [LARGE SCALE GENOMIC DNA]</scope>
    <source>
        <strain evidence="6">Daiwa-1</strain>
    </source>
</reference>
<evidence type="ECO:0000256" key="1">
    <source>
        <dbReference type="ARBA" id="ARBA00022737"/>
    </source>
</evidence>
<dbReference type="GO" id="GO:0033257">
    <property type="term" value="C:Bcl3/NF-kappaB2 complex"/>
    <property type="evidence" value="ECO:0007669"/>
    <property type="project" value="Ensembl"/>
</dbReference>
<organism evidence="5 6">
    <name type="scientific">Pelodiscus sinensis</name>
    <name type="common">Chinese softshell turtle</name>
    <name type="synonym">Trionyx sinensis</name>
    <dbReference type="NCBI Taxonomy" id="13735"/>
    <lineage>
        <taxon>Eukaryota</taxon>
        <taxon>Metazoa</taxon>
        <taxon>Chordata</taxon>
        <taxon>Craniata</taxon>
        <taxon>Vertebrata</taxon>
        <taxon>Euteleostomi</taxon>
        <taxon>Archelosauria</taxon>
        <taxon>Testudinata</taxon>
        <taxon>Testudines</taxon>
        <taxon>Cryptodira</taxon>
        <taxon>Trionychia</taxon>
        <taxon>Trionychidae</taxon>
        <taxon>Pelodiscus</taxon>
    </lineage>
</organism>
<evidence type="ECO:0000256" key="2">
    <source>
        <dbReference type="ARBA" id="ARBA00023043"/>
    </source>
</evidence>
<dbReference type="Pfam" id="PF12796">
    <property type="entry name" value="Ank_2"/>
    <property type="match status" value="1"/>
</dbReference>
<dbReference type="GO" id="GO:0051059">
    <property type="term" value="F:NF-kappaB binding"/>
    <property type="evidence" value="ECO:0007669"/>
    <property type="project" value="TreeGrafter"/>
</dbReference>
<dbReference type="GO" id="GO:0005654">
    <property type="term" value="C:nucleoplasm"/>
    <property type="evidence" value="ECO:0007669"/>
    <property type="project" value="Ensembl"/>
</dbReference>
<dbReference type="Gene3D" id="1.25.40.20">
    <property type="entry name" value="Ankyrin repeat-containing domain"/>
    <property type="match status" value="1"/>
</dbReference>
<feature type="compositionally biased region" description="Low complexity" evidence="4">
    <location>
        <begin position="204"/>
        <end position="217"/>
    </location>
</feature>
<reference evidence="5" key="3">
    <citation type="submission" date="2025-08" db="UniProtKB">
        <authorList>
            <consortium name="Ensembl"/>
        </authorList>
    </citation>
    <scope>IDENTIFICATION</scope>
</reference>
<dbReference type="GeneTree" id="ENSGT00940000161392"/>
<dbReference type="GO" id="GO:0032996">
    <property type="term" value="C:Bcl3-Bcl10 complex"/>
    <property type="evidence" value="ECO:0007669"/>
    <property type="project" value="Ensembl"/>
</dbReference>
<dbReference type="STRING" id="13735.ENSPSIP00000019726"/>
<dbReference type="AlphaFoldDB" id="K7GHG5"/>
<evidence type="ECO:0000313" key="6">
    <source>
        <dbReference type="Proteomes" id="UP000007267"/>
    </source>
</evidence>
<dbReference type="GO" id="GO:0007249">
    <property type="term" value="P:canonical NF-kappaB signal transduction"/>
    <property type="evidence" value="ECO:0007669"/>
    <property type="project" value="Ensembl"/>
</dbReference>
<proteinExistence type="predicted"/>
<dbReference type="Ensembl" id="ENSPSIT00000019819.1">
    <property type="protein sequence ID" value="ENSPSIP00000019726.1"/>
    <property type="gene ID" value="ENSPSIG00000017493.1"/>
</dbReference>
<dbReference type="eggNOG" id="KOG0504">
    <property type="taxonomic scope" value="Eukaryota"/>
</dbReference>
<dbReference type="Pfam" id="PF13637">
    <property type="entry name" value="Ank_4"/>
    <property type="match status" value="1"/>
</dbReference>
<dbReference type="GO" id="GO:0006606">
    <property type="term" value="P:protein import into nucleus"/>
    <property type="evidence" value="ECO:0007669"/>
    <property type="project" value="Ensembl"/>
</dbReference>
<dbReference type="GO" id="GO:0071356">
    <property type="term" value="P:cellular response to tumor necrosis factor"/>
    <property type="evidence" value="ECO:0007669"/>
    <property type="project" value="TreeGrafter"/>
</dbReference>
<evidence type="ECO:0000313" key="5">
    <source>
        <dbReference type="Ensembl" id="ENSPSIP00000019726.1"/>
    </source>
</evidence>
<dbReference type="GO" id="GO:0003714">
    <property type="term" value="F:transcription corepressor activity"/>
    <property type="evidence" value="ECO:0007669"/>
    <property type="project" value="Ensembl"/>
</dbReference>
<gene>
    <name evidence="5" type="primary">BCL3</name>
</gene>
<keyword evidence="6" id="KW-1185">Reference proteome</keyword>
<dbReference type="GO" id="GO:0010225">
    <property type="term" value="P:response to UV-C"/>
    <property type="evidence" value="ECO:0007669"/>
    <property type="project" value="Ensembl"/>
</dbReference>
<feature type="region of interest" description="Disordered" evidence="4">
    <location>
        <begin position="189"/>
        <end position="235"/>
    </location>
</feature>
<evidence type="ECO:0000256" key="4">
    <source>
        <dbReference type="SAM" id="MobiDB-lite"/>
    </source>
</evidence>
<dbReference type="GO" id="GO:0045893">
    <property type="term" value="P:positive regulation of DNA-templated transcription"/>
    <property type="evidence" value="ECO:0007669"/>
    <property type="project" value="Ensembl"/>
</dbReference>
<reference evidence="6" key="2">
    <citation type="journal article" date="2013" name="Nat. Genet.">
        <title>The draft genomes of soft-shell turtle and green sea turtle yield insights into the development and evolution of the turtle-specific body plan.</title>
        <authorList>
            <person name="Wang Z."/>
            <person name="Pascual-Anaya J."/>
            <person name="Zadissa A."/>
            <person name="Li W."/>
            <person name="Niimura Y."/>
            <person name="Huang Z."/>
            <person name="Li C."/>
            <person name="White S."/>
            <person name="Xiong Z."/>
            <person name="Fang D."/>
            <person name="Wang B."/>
            <person name="Ming Y."/>
            <person name="Chen Y."/>
            <person name="Zheng Y."/>
            <person name="Kuraku S."/>
            <person name="Pignatelli M."/>
            <person name="Herrero J."/>
            <person name="Beal K."/>
            <person name="Nozawa M."/>
            <person name="Li Q."/>
            <person name="Wang J."/>
            <person name="Zhang H."/>
            <person name="Yu L."/>
            <person name="Shigenobu S."/>
            <person name="Wang J."/>
            <person name="Liu J."/>
            <person name="Flicek P."/>
            <person name="Searle S."/>
            <person name="Wang J."/>
            <person name="Kuratani S."/>
            <person name="Yin Y."/>
            <person name="Aken B."/>
            <person name="Zhang G."/>
            <person name="Irie N."/>
        </authorList>
    </citation>
    <scope>NUCLEOTIDE SEQUENCE [LARGE SCALE GENOMIC DNA]</scope>
    <source>
        <strain evidence="6">Daiwa-1</strain>
    </source>
</reference>
<keyword evidence="2 3" id="KW-0040">ANK repeat</keyword>
<dbReference type="EMBL" id="AGCU01070947">
    <property type="status" value="NOT_ANNOTATED_CDS"/>
    <property type="molecule type" value="Genomic_DNA"/>
</dbReference>
<dbReference type="GO" id="GO:1901222">
    <property type="term" value="P:regulation of non-canonical NF-kappaB signal transduction"/>
    <property type="evidence" value="ECO:0007669"/>
    <property type="project" value="Ensembl"/>
</dbReference>
<accession>K7GHG5</accession>
<dbReference type="GO" id="GO:0042826">
    <property type="term" value="F:histone deacetylase binding"/>
    <property type="evidence" value="ECO:0007669"/>
    <property type="project" value="Ensembl"/>
</dbReference>
<feature type="repeat" description="ANK" evidence="3">
    <location>
        <begin position="1"/>
        <end position="31"/>
    </location>
</feature>
<dbReference type="PROSITE" id="PS50088">
    <property type="entry name" value="ANK_REPEAT"/>
    <property type="match status" value="4"/>
</dbReference>
<dbReference type="HOGENOM" id="CLU_1182550_0_0_1"/>
<evidence type="ECO:0000256" key="3">
    <source>
        <dbReference type="PROSITE-ProRule" id="PRU00023"/>
    </source>
</evidence>
<keyword evidence="1" id="KW-0677">Repeat</keyword>
<feature type="repeat" description="ANK" evidence="3">
    <location>
        <begin position="68"/>
        <end position="93"/>
    </location>
</feature>
<dbReference type="EMBL" id="AGCU01070948">
    <property type="status" value="NOT_ANNOTATED_CDS"/>
    <property type="molecule type" value="Genomic_DNA"/>
</dbReference>
<dbReference type="GO" id="GO:0046426">
    <property type="term" value="P:negative regulation of receptor signaling pathway via JAK-STAT"/>
    <property type="evidence" value="ECO:0007669"/>
    <property type="project" value="Ensembl"/>
</dbReference>
<dbReference type="GO" id="GO:0030496">
    <property type="term" value="C:midbody"/>
    <property type="evidence" value="ECO:0007669"/>
    <property type="project" value="Ensembl"/>
</dbReference>
<dbReference type="GO" id="GO:0005829">
    <property type="term" value="C:cytosol"/>
    <property type="evidence" value="ECO:0007669"/>
    <property type="project" value="Ensembl"/>
</dbReference>
<dbReference type="GO" id="GO:0032717">
    <property type="term" value="P:negative regulation of interleukin-8 production"/>
    <property type="evidence" value="ECO:0007669"/>
    <property type="project" value="Ensembl"/>
</dbReference>
<dbReference type="SMART" id="SM00248">
    <property type="entry name" value="ANK"/>
    <property type="match status" value="4"/>
</dbReference>
<dbReference type="GO" id="GO:0036064">
    <property type="term" value="C:ciliary basal body"/>
    <property type="evidence" value="ECO:0007669"/>
    <property type="project" value="Ensembl"/>
</dbReference>
<dbReference type="GO" id="GO:0042771">
    <property type="term" value="P:intrinsic apoptotic signaling pathway in response to DNA damage by p53 class mediator"/>
    <property type="evidence" value="ECO:0007669"/>
    <property type="project" value="Ensembl"/>
</dbReference>